<dbReference type="EMBL" id="VEPZ02000209">
    <property type="protein sequence ID" value="KAE8730334.1"/>
    <property type="molecule type" value="Genomic_DNA"/>
</dbReference>
<feature type="region of interest" description="Disordered" evidence="1">
    <location>
        <begin position="73"/>
        <end position="92"/>
    </location>
</feature>
<reference evidence="2" key="1">
    <citation type="submission" date="2019-09" db="EMBL/GenBank/DDBJ databases">
        <title>Draft genome information of white flower Hibiscus syriacus.</title>
        <authorList>
            <person name="Kim Y.-M."/>
        </authorList>
    </citation>
    <scope>NUCLEOTIDE SEQUENCE [LARGE SCALE GENOMIC DNA]</scope>
    <source>
        <strain evidence="2">YM2019G1</strain>
    </source>
</reference>
<organism evidence="2 3">
    <name type="scientific">Hibiscus syriacus</name>
    <name type="common">Rose of Sharon</name>
    <dbReference type="NCBI Taxonomy" id="106335"/>
    <lineage>
        <taxon>Eukaryota</taxon>
        <taxon>Viridiplantae</taxon>
        <taxon>Streptophyta</taxon>
        <taxon>Embryophyta</taxon>
        <taxon>Tracheophyta</taxon>
        <taxon>Spermatophyta</taxon>
        <taxon>Magnoliopsida</taxon>
        <taxon>eudicotyledons</taxon>
        <taxon>Gunneridae</taxon>
        <taxon>Pentapetalae</taxon>
        <taxon>rosids</taxon>
        <taxon>malvids</taxon>
        <taxon>Malvales</taxon>
        <taxon>Malvaceae</taxon>
        <taxon>Malvoideae</taxon>
        <taxon>Hibiscus</taxon>
    </lineage>
</organism>
<evidence type="ECO:0000256" key="1">
    <source>
        <dbReference type="SAM" id="MobiDB-lite"/>
    </source>
</evidence>
<comment type="caution">
    <text evidence="2">The sequence shown here is derived from an EMBL/GenBank/DDBJ whole genome shotgun (WGS) entry which is preliminary data.</text>
</comment>
<accession>A0A6A3CPC1</accession>
<gene>
    <name evidence="2" type="ORF">F3Y22_tig00003041pilonHSYRG01385</name>
</gene>
<dbReference type="AlphaFoldDB" id="A0A6A3CPC1"/>
<keyword evidence="3" id="KW-1185">Reference proteome</keyword>
<proteinExistence type="predicted"/>
<dbReference type="Proteomes" id="UP000436088">
    <property type="component" value="Unassembled WGS sequence"/>
</dbReference>
<feature type="compositionally biased region" description="Polar residues" evidence="1">
    <location>
        <begin position="77"/>
        <end position="88"/>
    </location>
</feature>
<sequence length="368" mass="39908">MIYKKPAVFDSSNSKLGKGDNFVDNEIGFTSAMMMNNEHTSSRNSGILRRKPSSIKEVINQMDFTSEIIMNDEHTASKTTPGSRQGSVLKSKEVQGKGACTISAVAEKETDTDKAVGSSEVVLKSSLKSAGAKKLNRSVSWADNKNAGEARKDSRCEKLAMALSNAAAAVASGDSDVNDAADKEEQVKNIDTIEPEAESGREEGPVKWPTKPGIPPSDFLTRGLMTAYSDIYVVARNGPARYNVFLGSTSSIQNGTVASNVLLFIDSLSVCRIPALTPHMTNGDAFFTSLVIAKVQTSTLCYVVTHEKQIPITIRLLLNIFKRSLSRYIISVEEDEVMKDLIIPLGRAPQFSAVELDVGPSHSPIRWD</sequence>
<name>A0A6A3CPC1_HIBSY</name>
<evidence type="ECO:0000313" key="2">
    <source>
        <dbReference type="EMBL" id="KAE8730334.1"/>
    </source>
</evidence>
<evidence type="ECO:0000313" key="3">
    <source>
        <dbReference type="Proteomes" id="UP000436088"/>
    </source>
</evidence>
<protein>
    <submittedName>
        <fullName evidence="2">Uncharacterized protein</fullName>
    </submittedName>
</protein>